<gene>
    <name evidence="1" type="ORF">L596_010379</name>
</gene>
<accession>A0A4V6A6W4</accession>
<dbReference type="EMBL" id="AZBU02000002">
    <property type="protein sequence ID" value="TKR96345.1"/>
    <property type="molecule type" value="Genomic_DNA"/>
</dbReference>
<name>A0A4V6A6W4_STECR</name>
<evidence type="ECO:0000313" key="2">
    <source>
        <dbReference type="Proteomes" id="UP000298663"/>
    </source>
</evidence>
<organism evidence="1 2">
    <name type="scientific">Steinernema carpocapsae</name>
    <name type="common">Entomopathogenic nematode</name>
    <dbReference type="NCBI Taxonomy" id="34508"/>
    <lineage>
        <taxon>Eukaryota</taxon>
        <taxon>Metazoa</taxon>
        <taxon>Ecdysozoa</taxon>
        <taxon>Nematoda</taxon>
        <taxon>Chromadorea</taxon>
        <taxon>Rhabditida</taxon>
        <taxon>Tylenchina</taxon>
        <taxon>Panagrolaimomorpha</taxon>
        <taxon>Strongyloidoidea</taxon>
        <taxon>Steinernematidae</taxon>
        <taxon>Steinernema</taxon>
    </lineage>
</organism>
<protein>
    <submittedName>
        <fullName evidence="1">Uncharacterized protein</fullName>
    </submittedName>
</protein>
<reference evidence="1 2" key="2">
    <citation type="journal article" date="2019" name="G3 (Bethesda)">
        <title>Hybrid Assembly of the Genome of the Entomopathogenic Nematode Steinernema carpocapsae Identifies the X-Chromosome.</title>
        <authorList>
            <person name="Serra L."/>
            <person name="Macchietto M."/>
            <person name="Macias-Munoz A."/>
            <person name="McGill C.J."/>
            <person name="Rodriguez I.M."/>
            <person name="Rodriguez B."/>
            <person name="Murad R."/>
            <person name="Mortazavi A."/>
        </authorList>
    </citation>
    <scope>NUCLEOTIDE SEQUENCE [LARGE SCALE GENOMIC DNA]</scope>
    <source>
        <strain evidence="1 2">ALL</strain>
    </source>
</reference>
<dbReference type="AlphaFoldDB" id="A0A4V6A6W4"/>
<sequence>MDTIVYSFAYSVAHLLSKASVILFASFDSPFWSSVGETHCEMRVDHQLFISGFNNETKSYVGQSYNISNQLALMISSIRISLTEPSEEWKNDLLISKKLLNDGHFCNVVEIHVSMIYSDSYPFFLNELLLIPVRKIMFMTRIESLEKYLHWHIEINCTLKFVVVLKSDIVLALAGLWKTCPIAQYLNVQIMIVTGPNVYIDETLVSQYENVSFHVCQDKRPQAISKHPLNEGNVLTLDRLHVLSS</sequence>
<reference evidence="1 2" key="1">
    <citation type="journal article" date="2015" name="Genome Biol.">
        <title>Comparative genomics of Steinernema reveals deeply conserved gene regulatory networks.</title>
        <authorList>
            <person name="Dillman A.R."/>
            <person name="Macchietto M."/>
            <person name="Porter C.F."/>
            <person name="Rogers A."/>
            <person name="Williams B."/>
            <person name="Antoshechkin I."/>
            <person name="Lee M.M."/>
            <person name="Goodwin Z."/>
            <person name="Lu X."/>
            <person name="Lewis E.E."/>
            <person name="Goodrich-Blair H."/>
            <person name="Stock S.P."/>
            <person name="Adams B.J."/>
            <person name="Sternberg P.W."/>
            <person name="Mortazavi A."/>
        </authorList>
    </citation>
    <scope>NUCLEOTIDE SEQUENCE [LARGE SCALE GENOMIC DNA]</scope>
    <source>
        <strain evidence="1 2">ALL</strain>
    </source>
</reference>
<evidence type="ECO:0000313" key="1">
    <source>
        <dbReference type="EMBL" id="TKR96345.1"/>
    </source>
</evidence>
<proteinExistence type="predicted"/>
<comment type="caution">
    <text evidence="1">The sequence shown here is derived from an EMBL/GenBank/DDBJ whole genome shotgun (WGS) entry which is preliminary data.</text>
</comment>
<keyword evidence="2" id="KW-1185">Reference proteome</keyword>
<dbReference type="Proteomes" id="UP000298663">
    <property type="component" value="Unassembled WGS sequence"/>
</dbReference>